<comment type="caution">
    <text evidence="3">The sequence shown here is derived from an EMBL/GenBank/DDBJ whole genome shotgun (WGS) entry which is preliminary data.</text>
</comment>
<dbReference type="Gene3D" id="1.10.533.10">
    <property type="entry name" value="Death Domain, Fas"/>
    <property type="match status" value="1"/>
</dbReference>
<proteinExistence type="predicted"/>
<protein>
    <submittedName>
        <fullName evidence="3">Uncharacterized protein</fullName>
    </submittedName>
</protein>
<evidence type="ECO:0000313" key="3">
    <source>
        <dbReference type="EMBL" id="CAL1542392.1"/>
    </source>
</evidence>
<dbReference type="InterPro" id="IPR011029">
    <property type="entry name" value="DEATH-like_dom_sf"/>
</dbReference>
<gene>
    <name evidence="3" type="ORF">GSLYS_00015986001</name>
</gene>
<feature type="compositionally biased region" description="Basic and acidic residues" evidence="2">
    <location>
        <begin position="150"/>
        <end position="160"/>
    </location>
</feature>
<name>A0AAV2I6P6_LYMST</name>
<keyword evidence="4" id="KW-1185">Reference proteome</keyword>
<accession>A0AAV2I6P6</accession>
<feature type="region of interest" description="Disordered" evidence="2">
    <location>
        <begin position="270"/>
        <end position="300"/>
    </location>
</feature>
<reference evidence="3 4" key="1">
    <citation type="submission" date="2024-04" db="EMBL/GenBank/DDBJ databases">
        <authorList>
            <consortium name="Genoscope - CEA"/>
            <person name="William W."/>
        </authorList>
    </citation>
    <scope>NUCLEOTIDE SEQUENCE [LARGE SCALE GENOMIC DNA]</scope>
</reference>
<dbReference type="EMBL" id="CAXITT010000483">
    <property type="protein sequence ID" value="CAL1542392.1"/>
    <property type="molecule type" value="Genomic_DNA"/>
</dbReference>
<feature type="region of interest" description="Disordered" evidence="2">
    <location>
        <begin position="140"/>
        <end position="160"/>
    </location>
</feature>
<evidence type="ECO:0000256" key="2">
    <source>
        <dbReference type="SAM" id="MobiDB-lite"/>
    </source>
</evidence>
<dbReference type="AlphaFoldDB" id="A0AAV2I6P6"/>
<sequence>MGNAWNRLQHAQQTIPKAIIEPTSPDETTISNLWYNVTLRDKIVEVFVEYIRPWNVLQVFHKYNRRVLVRQDVEFVKAQVNNLGDRVGSQTLLERLSIYEGWFDCLISTLKDREVMLDHVAQTFQNLKDDLDYEILNDQEPENSSGLETDSSHKPKTGDGVLERLKKDNLRLMIKLEKMTNNYERERTAREKLEVQVNVLQSELEASQSDPEYKTFAVKLKQLQDDFEDVVRERDYLRVELDESRVRSEQDCQAYEEKVKQLLSDFEAQRRERELSNQKQGQGKGKHKKKLKPPSCFNGH</sequence>
<keyword evidence="1" id="KW-0175">Coiled coil</keyword>
<evidence type="ECO:0000313" key="4">
    <source>
        <dbReference type="Proteomes" id="UP001497497"/>
    </source>
</evidence>
<feature type="coiled-coil region" evidence="1">
    <location>
        <begin position="162"/>
        <end position="210"/>
    </location>
</feature>
<organism evidence="3 4">
    <name type="scientific">Lymnaea stagnalis</name>
    <name type="common">Great pond snail</name>
    <name type="synonym">Helix stagnalis</name>
    <dbReference type="NCBI Taxonomy" id="6523"/>
    <lineage>
        <taxon>Eukaryota</taxon>
        <taxon>Metazoa</taxon>
        <taxon>Spiralia</taxon>
        <taxon>Lophotrochozoa</taxon>
        <taxon>Mollusca</taxon>
        <taxon>Gastropoda</taxon>
        <taxon>Heterobranchia</taxon>
        <taxon>Euthyneura</taxon>
        <taxon>Panpulmonata</taxon>
        <taxon>Hygrophila</taxon>
        <taxon>Lymnaeoidea</taxon>
        <taxon>Lymnaeidae</taxon>
        <taxon>Lymnaea</taxon>
    </lineage>
</organism>
<evidence type="ECO:0000256" key="1">
    <source>
        <dbReference type="SAM" id="Coils"/>
    </source>
</evidence>
<dbReference type="Proteomes" id="UP001497497">
    <property type="component" value="Unassembled WGS sequence"/>
</dbReference>